<proteinExistence type="predicted"/>
<gene>
    <name evidence="3" type="ORF">NCTC13532_02711</name>
</gene>
<dbReference type="AlphaFoldDB" id="A0A381FKS3"/>
<feature type="compositionally biased region" description="Gly residues" evidence="1">
    <location>
        <begin position="203"/>
        <end position="220"/>
    </location>
</feature>
<sequence length="437" mass="48566">MFMKKNLLLRLCLIMSAILALSSCIHDEVYSSSDPSSTEYTNKTLWKQDEKYIKNVLDVYSENENDIRKGSGVPLWDYATTVESFDESFLMVPVVEDNKVVSVLQVPRKGDKVHFYYTNFAAQISFFQGLVFAKHKKVITRESSVSAKSISCTTQSFAIWYPADESNPDPESGEGSWGTRTIVVCRELLEDCAGIVDEFGQCPGGGGGDPPGFPYPGGGNNDPEEEETPCEKVNETINDADFKNKFDELNTTSNFNLDHEVGYLEQNGQFLPAASTSCGNSLEAKVTTSQCITGIMHTHTAKQCNGYYSGRVPSWGDIMVFLHLPVVQAKNCLGSSKEAYHVTITSGGSYMIKYNNDNPPTNTNYNFEAGEVWYENALQKLENTNQSTQQNIENLFMEFIDTYANIDGLEVYKMEGNTAKKLAYNSTTKTTSLLPCP</sequence>
<keyword evidence="2" id="KW-0732">Signal</keyword>
<reference evidence="3 4" key="1">
    <citation type="submission" date="2018-06" db="EMBL/GenBank/DDBJ databases">
        <authorList>
            <consortium name="Pathogen Informatics"/>
            <person name="Doyle S."/>
        </authorList>
    </citation>
    <scope>NUCLEOTIDE SEQUENCE [LARGE SCALE GENOMIC DNA]</scope>
    <source>
        <strain evidence="3 4">NCTC13532</strain>
    </source>
</reference>
<name>A0A381FKS3_9FLAO</name>
<feature type="chain" id="PRO_5016855434" evidence="2">
    <location>
        <begin position="23"/>
        <end position="437"/>
    </location>
</feature>
<dbReference type="PROSITE" id="PS51257">
    <property type="entry name" value="PROKAR_LIPOPROTEIN"/>
    <property type="match status" value="1"/>
</dbReference>
<dbReference type="Proteomes" id="UP000254282">
    <property type="component" value="Unassembled WGS sequence"/>
</dbReference>
<feature type="region of interest" description="Disordered" evidence="1">
    <location>
        <begin position="203"/>
        <end position="227"/>
    </location>
</feature>
<evidence type="ECO:0000256" key="1">
    <source>
        <dbReference type="SAM" id="MobiDB-lite"/>
    </source>
</evidence>
<evidence type="ECO:0000313" key="4">
    <source>
        <dbReference type="Proteomes" id="UP000254282"/>
    </source>
</evidence>
<dbReference type="EMBL" id="UFVR01000004">
    <property type="protein sequence ID" value="SUX47150.1"/>
    <property type="molecule type" value="Genomic_DNA"/>
</dbReference>
<feature type="signal peptide" evidence="2">
    <location>
        <begin position="1"/>
        <end position="22"/>
    </location>
</feature>
<accession>A0A381FKS3</accession>
<protein>
    <submittedName>
        <fullName evidence="3">Uncharacterized protein</fullName>
    </submittedName>
</protein>
<evidence type="ECO:0000313" key="3">
    <source>
        <dbReference type="EMBL" id="SUX47150.1"/>
    </source>
</evidence>
<organism evidence="3 4">
    <name type="scientific">Chryseobacterium indoltheticum</name>
    <dbReference type="NCBI Taxonomy" id="254"/>
    <lineage>
        <taxon>Bacteria</taxon>
        <taxon>Pseudomonadati</taxon>
        <taxon>Bacteroidota</taxon>
        <taxon>Flavobacteriia</taxon>
        <taxon>Flavobacteriales</taxon>
        <taxon>Weeksellaceae</taxon>
        <taxon>Chryseobacterium group</taxon>
        <taxon>Chryseobacterium</taxon>
    </lineage>
</organism>
<evidence type="ECO:0000256" key="2">
    <source>
        <dbReference type="SAM" id="SignalP"/>
    </source>
</evidence>